<comment type="caution">
    <text evidence="2">The sequence shown here is derived from an EMBL/GenBank/DDBJ whole genome shotgun (WGS) entry which is preliminary data.</text>
</comment>
<evidence type="ECO:0000313" key="2">
    <source>
        <dbReference type="EMBL" id="MFC3850462.1"/>
    </source>
</evidence>
<reference evidence="3" key="1">
    <citation type="journal article" date="2019" name="Int. J. Syst. Evol. Microbiol.">
        <title>The Global Catalogue of Microorganisms (GCM) 10K type strain sequencing project: providing services to taxonomists for standard genome sequencing and annotation.</title>
        <authorList>
            <consortium name="The Broad Institute Genomics Platform"/>
            <consortium name="The Broad Institute Genome Sequencing Center for Infectious Disease"/>
            <person name="Wu L."/>
            <person name="Ma J."/>
        </authorList>
    </citation>
    <scope>NUCLEOTIDE SEQUENCE [LARGE SCALE GENOMIC DNA]</scope>
    <source>
        <strain evidence="3">CCUG 53252</strain>
    </source>
</reference>
<organism evidence="2 3">
    <name type="scientific">Corynebacterium hansenii</name>
    <dbReference type="NCBI Taxonomy" id="394964"/>
    <lineage>
        <taxon>Bacteria</taxon>
        <taxon>Bacillati</taxon>
        <taxon>Actinomycetota</taxon>
        <taxon>Actinomycetes</taxon>
        <taxon>Mycobacteriales</taxon>
        <taxon>Corynebacteriaceae</taxon>
        <taxon>Corynebacterium</taxon>
    </lineage>
</organism>
<dbReference type="RefSeq" id="WP_290290172.1">
    <property type="nucleotide sequence ID" value="NZ_CP047211.1"/>
</dbReference>
<evidence type="ECO:0000313" key="3">
    <source>
        <dbReference type="Proteomes" id="UP001595751"/>
    </source>
</evidence>
<feature type="domain" description="G" evidence="1">
    <location>
        <begin position="38"/>
        <end position="179"/>
    </location>
</feature>
<gene>
    <name evidence="2" type="ORF">ACFORJ_09850</name>
</gene>
<dbReference type="Pfam" id="PF01926">
    <property type="entry name" value="MMR_HSR1"/>
    <property type="match status" value="1"/>
</dbReference>
<dbReference type="InterPro" id="IPR006073">
    <property type="entry name" value="GTP-bd"/>
</dbReference>
<dbReference type="PANTHER" id="PTHR42714:SF2">
    <property type="entry name" value="TRNA MODIFICATION GTPASE GTPBP3, MITOCHONDRIAL"/>
    <property type="match status" value="1"/>
</dbReference>
<keyword evidence="3" id="KW-1185">Reference proteome</keyword>
<dbReference type="EMBL" id="JBHRZN010000003">
    <property type="protein sequence ID" value="MFC3850462.1"/>
    <property type="molecule type" value="Genomic_DNA"/>
</dbReference>
<proteinExistence type="predicted"/>
<dbReference type="InterPro" id="IPR027417">
    <property type="entry name" value="P-loop_NTPase"/>
</dbReference>
<accession>A0ABV7ZTA5</accession>
<dbReference type="SUPFAM" id="SSF52540">
    <property type="entry name" value="P-loop containing nucleoside triphosphate hydrolases"/>
    <property type="match status" value="1"/>
</dbReference>
<protein>
    <submittedName>
        <fullName evidence="2">Dynamin family protein</fullName>
    </submittedName>
</protein>
<dbReference type="Gene3D" id="3.40.50.300">
    <property type="entry name" value="P-loop containing nucleotide triphosphate hydrolases"/>
    <property type="match status" value="1"/>
</dbReference>
<evidence type="ECO:0000259" key="1">
    <source>
        <dbReference type="Pfam" id="PF01926"/>
    </source>
</evidence>
<dbReference type="Proteomes" id="UP001595751">
    <property type="component" value="Unassembled WGS sequence"/>
</dbReference>
<name>A0ABV7ZTA5_9CORY</name>
<dbReference type="PANTHER" id="PTHR42714">
    <property type="entry name" value="TRNA MODIFICATION GTPASE GTPBP3"/>
    <property type="match status" value="1"/>
</dbReference>
<sequence>MDPIQSALDSALSALARLSPELRAESDAISDELSKPPRIVITGRLKAGKSTLVNALIGAPVAETATLEATNAVTAYQYGAPDRAEVVLKTGDRIPVATRRGEVASLSVPADEVDFVERWMPAGALRNYTLIDTPGLATLTEANERTTRRALGIDGFEQTREASASADAAVFLFDAVPRADEIEFVQQLGFTPLNLLGVLSRADSFGPGALGAEDPIDAALAHSSVLLDQLRQFVFRVIPVAGLMAQSAIGGAVTESFARRVAANREKSPAEIMALVHGPRTPDRDEILELIEVIGEYGLIEGRRRVDGGATELTHWLKERSGVPALEESLHEALGPYARLHRAWRCVERFERLVYEHREHGPEIRRLASALRFDPRMYPVLLLGDLKALLMNGADPEITAAVFEVCQGTSNGQRLGLSRFASGFEIIEAVRQKRAKLDGLALRMLNPAEEVAVVNLRRAYAELDKAGQLLT</sequence>